<dbReference type="EMBL" id="JPVP01000054">
    <property type="protein sequence ID" value="KGR85328.1"/>
    <property type="molecule type" value="Genomic_DNA"/>
</dbReference>
<keyword evidence="2" id="KW-1185">Reference proteome</keyword>
<sequence>MSLEMKPEIKKVLEKIEFINRYKVLSEQFRGNPNDINDRLGNYDIEKVNEIFIKLGYEAAFDNKERFFKVGVVDNSSDYMVWFNVNLEYGMTEFIWVVYHKNEVRLGSPWSVYSRSLIDSSVRIKKPVYRNYEELEEILKTAFLMYEDFKFELINLYNEH</sequence>
<protein>
    <submittedName>
        <fullName evidence="1">Uncharacterized protein</fullName>
    </submittedName>
</protein>
<accession>A0A0A3IR53</accession>
<gene>
    <name evidence="1" type="ORF">CD32_08785</name>
</gene>
<dbReference type="Proteomes" id="UP000030437">
    <property type="component" value="Unassembled WGS sequence"/>
</dbReference>
<dbReference type="RefSeq" id="WP_036153618.1">
    <property type="nucleotide sequence ID" value="NZ_AVCX01000007.1"/>
</dbReference>
<dbReference type="STRING" id="1220589.CD32_08785"/>
<proteinExistence type="predicted"/>
<evidence type="ECO:0000313" key="2">
    <source>
        <dbReference type="Proteomes" id="UP000030437"/>
    </source>
</evidence>
<dbReference type="OrthoDB" id="2720680at2"/>
<organism evidence="1 2">
    <name type="scientific">Lysinibacillus odysseyi 34hs-1 = NBRC 100172</name>
    <dbReference type="NCBI Taxonomy" id="1220589"/>
    <lineage>
        <taxon>Bacteria</taxon>
        <taxon>Bacillati</taxon>
        <taxon>Bacillota</taxon>
        <taxon>Bacilli</taxon>
        <taxon>Bacillales</taxon>
        <taxon>Bacillaceae</taxon>
        <taxon>Lysinibacillus</taxon>
    </lineage>
</organism>
<dbReference type="AlphaFoldDB" id="A0A0A3IR53"/>
<comment type="caution">
    <text evidence="1">The sequence shown here is derived from an EMBL/GenBank/DDBJ whole genome shotgun (WGS) entry which is preliminary data.</text>
</comment>
<name>A0A0A3IR53_9BACI</name>
<evidence type="ECO:0000313" key="1">
    <source>
        <dbReference type="EMBL" id="KGR85328.1"/>
    </source>
</evidence>
<dbReference type="eggNOG" id="ENOG5033N7D">
    <property type="taxonomic scope" value="Bacteria"/>
</dbReference>
<reference evidence="1 2" key="1">
    <citation type="submission" date="2014-02" db="EMBL/GenBank/DDBJ databases">
        <title>Draft genome sequence of Lysinibacillus odysseyi NBRC 100172.</title>
        <authorList>
            <person name="Zhang F."/>
            <person name="Wang G."/>
            <person name="Zhang L."/>
        </authorList>
    </citation>
    <scope>NUCLEOTIDE SEQUENCE [LARGE SCALE GENOMIC DNA]</scope>
    <source>
        <strain evidence="1 2">NBRC 100172</strain>
    </source>
</reference>